<keyword evidence="3 4" id="KW-0418">Kinase</keyword>
<reference evidence="7" key="2">
    <citation type="submission" date="2020-09" db="EMBL/GenBank/DDBJ databases">
        <authorList>
            <person name="Sun Q."/>
            <person name="Zhou Y."/>
        </authorList>
    </citation>
    <scope>NUCLEOTIDE SEQUENCE</scope>
    <source>
        <strain evidence="7">CGMCC 1.15343</strain>
    </source>
</reference>
<accession>A0A916X832</accession>
<evidence type="ECO:0000256" key="4">
    <source>
        <dbReference type="RuleBase" id="RU003733"/>
    </source>
</evidence>
<evidence type="ECO:0000313" key="8">
    <source>
        <dbReference type="Proteomes" id="UP000651668"/>
    </source>
</evidence>
<proteinExistence type="inferred from homology"/>
<organism evidence="7 8">
    <name type="scientific">Pedobacter quisquiliarum</name>
    <dbReference type="NCBI Taxonomy" id="1834438"/>
    <lineage>
        <taxon>Bacteria</taxon>
        <taxon>Pseudomonadati</taxon>
        <taxon>Bacteroidota</taxon>
        <taxon>Sphingobacteriia</taxon>
        <taxon>Sphingobacteriales</taxon>
        <taxon>Sphingobacteriaceae</taxon>
        <taxon>Pedobacter</taxon>
    </lineage>
</organism>
<dbReference type="GO" id="GO:0016773">
    <property type="term" value="F:phosphotransferase activity, alcohol group as acceptor"/>
    <property type="evidence" value="ECO:0007669"/>
    <property type="project" value="InterPro"/>
</dbReference>
<dbReference type="RefSeq" id="WP_188625135.1">
    <property type="nucleotide sequence ID" value="NZ_BMIL01000001.1"/>
</dbReference>
<dbReference type="EMBL" id="BMIL01000001">
    <property type="protein sequence ID" value="GGC53545.1"/>
    <property type="molecule type" value="Genomic_DNA"/>
</dbReference>
<dbReference type="InterPro" id="IPR050406">
    <property type="entry name" value="FGGY_Carb_Kinase"/>
</dbReference>
<evidence type="ECO:0000259" key="6">
    <source>
        <dbReference type="Pfam" id="PF02782"/>
    </source>
</evidence>
<dbReference type="AlphaFoldDB" id="A0A916X832"/>
<dbReference type="SUPFAM" id="SSF53067">
    <property type="entry name" value="Actin-like ATPase domain"/>
    <property type="match status" value="2"/>
</dbReference>
<dbReference type="PANTHER" id="PTHR43095">
    <property type="entry name" value="SUGAR KINASE"/>
    <property type="match status" value="1"/>
</dbReference>
<protein>
    <submittedName>
        <fullName evidence="7">Gluconate kinase</fullName>
    </submittedName>
</protein>
<evidence type="ECO:0000256" key="1">
    <source>
        <dbReference type="ARBA" id="ARBA00009156"/>
    </source>
</evidence>
<gene>
    <name evidence="7" type="ORF">GCM10011387_03860</name>
</gene>
<dbReference type="InterPro" id="IPR018484">
    <property type="entry name" value="FGGY_N"/>
</dbReference>
<feature type="domain" description="Carbohydrate kinase FGGY C-terminal" evidence="6">
    <location>
        <begin position="255"/>
        <end position="444"/>
    </location>
</feature>
<dbReference type="PROSITE" id="PS00445">
    <property type="entry name" value="FGGY_KINASES_2"/>
    <property type="match status" value="1"/>
</dbReference>
<dbReference type="GO" id="GO:0005975">
    <property type="term" value="P:carbohydrate metabolic process"/>
    <property type="evidence" value="ECO:0007669"/>
    <property type="project" value="InterPro"/>
</dbReference>
<comment type="similarity">
    <text evidence="1 4">Belongs to the FGGY kinase family.</text>
</comment>
<dbReference type="InterPro" id="IPR000577">
    <property type="entry name" value="Carb_kinase_FGGY"/>
</dbReference>
<name>A0A916X832_9SPHI</name>
<evidence type="ECO:0000313" key="7">
    <source>
        <dbReference type="EMBL" id="GGC53545.1"/>
    </source>
</evidence>
<dbReference type="InterPro" id="IPR043129">
    <property type="entry name" value="ATPase_NBD"/>
</dbReference>
<keyword evidence="8" id="KW-1185">Reference proteome</keyword>
<dbReference type="InterPro" id="IPR018483">
    <property type="entry name" value="Carb_kinase_FGGY_CS"/>
</dbReference>
<evidence type="ECO:0000259" key="5">
    <source>
        <dbReference type="Pfam" id="PF00370"/>
    </source>
</evidence>
<dbReference type="PIRSF" id="PIRSF000538">
    <property type="entry name" value="GlpK"/>
    <property type="match status" value="1"/>
</dbReference>
<dbReference type="CDD" id="cd07770">
    <property type="entry name" value="ASKHA_NBD_FGGY_GntK"/>
    <property type="match status" value="1"/>
</dbReference>
<sequence length="499" mass="54430">MLKPYIVGVDIGTGSTKAVSVDLEGNVLNVSQSSYPTLNPEPGYSEQEPEALWTGFQDCLQETVQAIGYAPDAISISSAMHSFIPVKADGTPLHNMITWADARSERMAELLRESAEAEFIYNTSGTPIHAMSPLCKLLWLKGNMPELFEQTHKFISIKEYIWFKLFQEFEIDYGIASATGLFDIIKLEWSPAIMEIAGIAADKLSTPVNTGFHRSLTEHPLMENLGLSKPLPIVVGSSDGCCANLGSAVTDDNKAALTIGTSAAVRVTSDAPVYNFKAMTFNYLLDEKTYVCGGPLNNGGIAINWAIEKFLNKPEPEAADYDFFFSQVEATSAGANGLIFVPYLTGERAPVWDTAVSANFVGLQLHHEQRHFFRAVVEGVCMAINEVLLAVEQATMPIKQLNISGGFLNAPVWVQVLANVTGKKLVVVQADDASAIGAAILAARVLHPEAQLEAKLSTESHAILPDYKQYETYKSLQPIYGSLYDNLKTVMHNLKSLNL</sequence>
<comment type="caution">
    <text evidence="7">The sequence shown here is derived from an EMBL/GenBank/DDBJ whole genome shotgun (WGS) entry which is preliminary data.</text>
</comment>
<dbReference type="GO" id="GO:0016301">
    <property type="term" value="F:kinase activity"/>
    <property type="evidence" value="ECO:0007669"/>
    <property type="project" value="UniProtKB-KW"/>
</dbReference>
<feature type="domain" description="Carbohydrate kinase FGGY N-terminal" evidence="5">
    <location>
        <begin position="5"/>
        <end position="246"/>
    </location>
</feature>
<dbReference type="PANTHER" id="PTHR43095:SF2">
    <property type="entry name" value="GLUCONOKINASE"/>
    <property type="match status" value="1"/>
</dbReference>
<keyword evidence="2 4" id="KW-0808">Transferase</keyword>
<reference evidence="7" key="1">
    <citation type="journal article" date="2014" name="Int. J. Syst. Evol. Microbiol.">
        <title>Complete genome sequence of Corynebacterium casei LMG S-19264T (=DSM 44701T), isolated from a smear-ripened cheese.</title>
        <authorList>
            <consortium name="US DOE Joint Genome Institute (JGI-PGF)"/>
            <person name="Walter F."/>
            <person name="Albersmeier A."/>
            <person name="Kalinowski J."/>
            <person name="Ruckert C."/>
        </authorList>
    </citation>
    <scope>NUCLEOTIDE SEQUENCE</scope>
    <source>
        <strain evidence="7">CGMCC 1.15343</strain>
    </source>
</reference>
<dbReference type="Pfam" id="PF00370">
    <property type="entry name" value="FGGY_N"/>
    <property type="match status" value="1"/>
</dbReference>
<evidence type="ECO:0000256" key="3">
    <source>
        <dbReference type="ARBA" id="ARBA00022777"/>
    </source>
</evidence>
<dbReference type="Proteomes" id="UP000651668">
    <property type="component" value="Unassembled WGS sequence"/>
</dbReference>
<dbReference type="Pfam" id="PF02782">
    <property type="entry name" value="FGGY_C"/>
    <property type="match status" value="1"/>
</dbReference>
<dbReference type="Gene3D" id="3.30.420.40">
    <property type="match status" value="2"/>
</dbReference>
<dbReference type="InterPro" id="IPR018485">
    <property type="entry name" value="FGGY_C"/>
</dbReference>
<evidence type="ECO:0000256" key="2">
    <source>
        <dbReference type="ARBA" id="ARBA00022679"/>
    </source>
</evidence>